<accession>A0AAD5TZJ3</accession>
<name>A0AAD5TZJ3_9FUNG</name>
<dbReference type="EMBL" id="JADGJW010001060">
    <property type="protein sequence ID" value="KAJ3207350.1"/>
    <property type="molecule type" value="Genomic_DNA"/>
</dbReference>
<comment type="caution">
    <text evidence="2">The sequence shown here is derived from an EMBL/GenBank/DDBJ whole genome shotgun (WGS) entry which is preliminary data.</text>
</comment>
<sequence length="181" mass="20007">MTLVDACCTLPPCKSDYTPKGKQFDLGNLPIYEIGNATDKAILVIYDIFGYHPNTKQVCDLLADQGFFVIMPDFFRGNPYPNVVPVDMTKLMTHLNTVVPPEVMERDIKNSYDYLLSKGAKNIGLLGFCWGAKESVTAASNNKRFKAVAAAHPSMVSVKSVKNLEAPLFLIPTKDDPDFVI</sequence>
<evidence type="ECO:0000313" key="2">
    <source>
        <dbReference type="EMBL" id="KAJ3207350.1"/>
    </source>
</evidence>
<evidence type="ECO:0000313" key="3">
    <source>
        <dbReference type="Proteomes" id="UP001211065"/>
    </source>
</evidence>
<dbReference type="Proteomes" id="UP001211065">
    <property type="component" value="Unassembled WGS sequence"/>
</dbReference>
<reference evidence="2" key="1">
    <citation type="submission" date="2020-05" db="EMBL/GenBank/DDBJ databases">
        <title>Phylogenomic resolution of chytrid fungi.</title>
        <authorList>
            <person name="Stajich J.E."/>
            <person name="Amses K."/>
            <person name="Simmons R."/>
            <person name="Seto K."/>
            <person name="Myers J."/>
            <person name="Bonds A."/>
            <person name="Quandt C.A."/>
            <person name="Barry K."/>
            <person name="Liu P."/>
            <person name="Grigoriev I."/>
            <person name="Longcore J.E."/>
            <person name="James T.Y."/>
        </authorList>
    </citation>
    <scope>NUCLEOTIDE SEQUENCE</scope>
    <source>
        <strain evidence="2">JEL0476</strain>
    </source>
</reference>
<keyword evidence="3" id="KW-1185">Reference proteome</keyword>
<organism evidence="2 3">
    <name type="scientific">Clydaea vesicula</name>
    <dbReference type="NCBI Taxonomy" id="447962"/>
    <lineage>
        <taxon>Eukaryota</taxon>
        <taxon>Fungi</taxon>
        <taxon>Fungi incertae sedis</taxon>
        <taxon>Chytridiomycota</taxon>
        <taxon>Chytridiomycota incertae sedis</taxon>
        <taxon>Chytridiomycetes</taxon>
        <taxon>Lobulomycetales</taxon>
        <taxon>Lobulomycetaceae</taxon>
        <taxon>Clydaea</taxon>
    </lineage>
</organism>
<dbReference type="Gene3D" id="3.40.50.1820">
    <property type="entry name" value="alpha/beta hydrolase"/>
    <property type="match status" value="1"/>
</dbReference>
<feature type="domain" description="Dienelactone hydrolase" evidence="1">
    <location>
        <begin position="38"/>
        <end position="177"/>
    </location>
</feature>
<dbReference type="InterPro" id="IPR029058">
    <property type="entry name" value="AB_hydrolase_fold"/>
</dbReference>
<dbReference type="PANTHER" id="PTHR47668">
    <property type="entry name" value="DIENELACTONE HYDROLASE FAMILY PROTEIN (AFU_ORTHOLOGUE AFUA_6G01940)"/>
    <property type="match status" value="1"/>
</dbReference>
<evidence type="ECO:0000259" key="1">
    <source>
        <dbReference type="Pfam" id="PF01738"/>
    </source>
</evidence>
<dbReference type="PANTHER" id="PTHR47668:SF1">
    <property type="entry name" value="DIENELACTONE HYDROLASE DOMAIN-CONTAINING PROTEIN-RELATED"/>
    <property type="match status" value="1"/>
</dbReference>
<dbReference type="Pfam" id="PF01738">
    <property type="entry name" value="DLH"/>
    <property type="match status" value="1"/>
</dbReference>
<gene>
    <name evidence="2" type="ORF">HK099_000295</name>
</gene>
<proteinExistence type="predicted"/>
<dbReference type="AlphaFoldDB" id="A0AAD5TZJ3"/>
<dbReference type="SUPFAM" id="SSF53474">
    <property type="entry name" value="alpha/beta-Hydrolases"/>
    <property type="match status" value="1"/>
</dbReference>
<dbReference type="GO" id="GO:0016787">
    <property type="term" value="F:hydrolase activity"/>
    <property type="evidence" value="ECO:0007669"/>
    <property type="project" value="InterPro"/>
</dbReference>
<protein>
    <recommendedName>
        <fullName evidence="1">Dienelactone hydrolase domain-containing protein</fullName>
    </recommendedName>
</protein>
<dbReference type="InterPro" id="IPR002925">
    <property type="entry name" value="Dienelactn_hydro"/>
</dbReference>